<accession>A0ABY8RA46</accession>
<evidence type="ECO:0000256" key="2">
    <source>
        <dbReference type="SAM" id="SignalP"/>
    </source>
</evidence>
<evidence type="ECO:0000313" key="4">
    <source>
        <dbReference type="Proteomes" id="UP001241656"/>
    </source>
</evidence>
<evidence type="ECO:0000256" key="1">
    <source>
        <dbReference type="SAM" id="MobiDB-lite"/>
    </source>
</evidence>
<keyword evidence="4" id="KW-1185">Reference proteome</keyword>
<dbReference type="PROSITE" id="PS51257">
    <property type="entry name" value="PROKAR_LIPOPROTEIN"/>
    <property type="match status" value="1"/>
</dbReference>
<evidence type="ECO:0008006" key="5">
    <source>
        <dbReference type="Google" id="ProtNLM"/>
    </source>
</evidence>
<dbReference type="RefSeq" id="WP_282904113.1">
    <property type="nucleotide sequence ID" value="NZ_CP124855.1"/>
</dbReference>
<organism evidence="3 4">
    <name type="scientific">Chryseobacterium gotjawalense</name>
    <dbReference type="NCBI Taxonomy" id="3042315"/>
    <lineage>
        <taxon>Bacteria</taxon>
        <taxon>Pseudomonadati</taxon>
        <taxon>Bacteroidota</taxon>
        <taxon>Flavobacteriia</taxon>
        <taxon>Flavobacteriales</taxon>
        <taxon>Weeksellaceae</taxon>
        <taxon>Chryseobacterium group</taxon>
        <taxon>Chryseobacterium</taxon>
    </lineage>
</organism>
<keyword evidence="2" id="KW-0732">Signal</keyword>
<gene>
    <name evidence="3" type="ORF">QGN23_09685</name>
</gene>
<reference evidence="3 4" key="1">
    <citation type="submission" date="2023-05" db="EMBL/GenBank/DDBJ databases">
        <title>Genomic insight into Chryseobacterium sp. wdc7 isolated forest soil (Gotjawal).</title>
        <authorList>
            <person name="Park S.-J."/>
        </authorList>
    </citation>
    <scope>NUCLEOTIDE SEQUENCE [LARGE SCALE GENOMIC DNA]</scope>
    <source>
        <strain evidence="4">wdc7</strain>
    </source>
</reference>
<name>A0ABY8RA46_9FLAO</name>
<dbReference type="EMBL" id="CP124855">
    <property type="protein sequence ID" value="WHF50706.1"/>
    <property type="molecule type" value="Genomic_DNA"/>
</dbReference>
<feature type="region of interest" description="Disordered" evidence="1">
    <location>
        <begin position="66"/>
        <end position="92"/>
    </location>
</feature>
<dbReference type="Proteomes" id="UP001241656">
    <property type="component" value="Chromosome"/>
</dbReference>
<evidence type="ECO:0000313" key="3">
    <source>
        <dbReference type="EMBL" id="WHF50706.1"/>
    </source>
</evidence>
<proteinExistence type="predicted"/>
<protein>
    <recommendedName>
        <fullName evidence="5">Cytochrome C551</fullName>
    </recommendedName>
</protein>
<sequence>MKQMIVKYPLVMMVAFLLVVSCNKKETVTAAAENPEVVMPASDSLLHNDSTDLSYDSATVKTAVGVKDEEQNAVKDEKADAEKLKKDEEHEK</sequence>
<feature type="signal peptide" evidence="2">
    <location>
        <begin position="1"/>
        <end position="24"/>
    </location>
</feature>
<feature type="chain" id="PRO_5047077292" description="Cytochrome C551" evidence="2">
    <location>
        <begin position="25"/>
        <end position="92"/>
    </location>
</feature>